<evidence type="ECO:0000256" key="3">
    <source>
        <dbReference type="ARBA" id="ARBA00023127"/>
    </source>
</evidence>
<keyword evidence="3 6" id="KW-0195">Cyclin</keyword>
<feature type="region of interest" description="Disordered" evidence="7">
    <location>
        <begin position="500"/>
        <end position="529"/>
    </location>
</feature>
<evidence type="ECO:0000256" key="7">
    <source>
        <dbReference type="SAM" id="MobiDB-lite"/>
    </source>
</evidence>
<dbReference type="Pfam" id="PF00134">
    <property type="entry name" value="Cyclin_N"/>
    <property type="match status" value="1"/>
</dbReference>
<dbReference type="InterPro" id="IPR048258">
    <property type="entry name" value="Cyclins_cyclin-box"/>
</dbReference>
<dbReference type="Pfam" id="PF05097">
    <property type="entry name" value="DUF688"/>
    <property type="match status" value="1"/>
</dbReference>
<evidence type="ECO:0000256" key="2">
    <source>
        <dbReference type="ARBA" id="ARBA00022618"/>
    </source>
</evidence>
<dbReference type="FunFam" id="1.10.472.10:FF:000001">
    <property type="entry name" value="G2/mitotic-specific cyclin"/>
    <property type="match status" value="1"/>
</dbReference>
<keyword evidence="4" id="KW-0131">Cell cycle</keyword>
<evidence type="ECO:0000256" key="5">
    <source>
        <dbReference type="ARBA" id="ARBA00032263"/>
    </source>
</evidence>
<evidence type="ECO:0000256" key="6">
    <source>
        <dbReference type="RuleBase" id="RU000383"/>
    </source>
</evidence>
<evidence type="ECO:0000256" key="4">
    <source>
        <dbReference type="ARBA" id="ARBA00023306"/>
    </source>
</evidence>
<comment type="caution">
    <text evidence="9">The sequence shown here is derived from an EMBL/GenBank/DDBJ whole genome shotgun (WGS) entry which is preliminary data.</text>
</comment>
<reference evidence="9 10" key="1">
    <citation type="journal article" date="2020" name="Nat. Commun.">
        <title>Genome of Tripterygium wilfordii and identification of cytochrome P450 involved in triptolide biosynthesis.</title>
        <authorList>
            <person name="Tu L."/>
            <person name="Su P."/>
            <person name="Zhang Z."/>
            <person name="Gao L."/>
            <person name="Wang J."/>
            <person name="Hu T."/>
            <person name="Zhou J."/>
            <person name="Zhang Y."/>
            <person name="Zhao Y."/>
            <person name="Liu Y."/>
            <person name="Song Y."/>
            <person name="Tong Y."/>
            <person name="Lu Y."/>
            <person name="Yang J."/>
            <person name="Xu C."/>
            <person name="Jia M."/>
            <person name="Peters R.J."/>
            <person name="Huang L."/>
            <person name="Gao W."/>
        </authorList>
    </citation>
    <scope>NUCLEOTIDE SEQUENCE [LARGE SCALE GENOMIC DNA]</scope>
    <source>
        <strain evidence="10">cv. XIE 37</strain>
        <tissue evidence="9">Leaf</tissue>
    </source>
</reference>
<gene>
    <name evidence="9" type="ORF">HS088_TW04G01012</name>
</gene>
<feature type="compositionally biased region" description="Low complexity" evidence="7">
    <location>
        <begin position="8"/>
        <end position="18"/>
    </location>
</feature>
<dbReference type="EMBL" id="JAAARO010000004">
    <property type="protein sequence ID" value="KAF5749051.1"/>
    <property type="molecule type" value="Genomic_DNA"/>
</dbReference>
<sequence length="536" mass="59464">MSTHSCRPSTASSSSPSKAKTKKIAAVKPKSAKKRTALDDVTNIRNGSQIRVPTTLSRSKPLVPCSAKTTKIKNESSTCNFDKGLSRNTLSGFSCVKSDALAPSKNVPLHGNNQSTVGTTALAVPSSIGTFFPASSVVPSPSRGDASPTRSTDGSVSLDETMSTCDSLKSPEIEYVDNDDISDVNSIKREANNSFLVSEDVYQGSMLKHDIFVEMEHAHGVLVIDENSIDPQHSADIDLEIYEHLRSAEAKKRPSVDFMEKVQKDITTGMRATLVDWLVEVAEEYKLVPETLFLTVNYIDRYLSGNMMNKQQLQLLGVACMLIAAHVLWNLQCLVDEADEYLLLLDVAINMGVDDEDYSCKKPGAVPFKWEIRPGVPKIQHDHHKPQPPPLSPPASPFLDENHHSLPTTPRKLKPPPAVFSFLPQPELRTRSFLSTPRTRSNHWRFEQPVPLRPDAVSPGCFPSPLLRRKENKRRVRKPDPAYEPDCNSELETLSRWSVSSRKTFSPFRDSTSSYSPYQSSPRPVSDTEWAGFGLF</sequence>
<dbReference type="InterPro" id="IPR013763">
    <property type="entry name" value="Cyclin-like_dom"/>
</dbReference>
<feature type="region of interest" description="Disordered" evidence="7">
    <location>
        <begin position="135"/>
        <end position="164"/>
    </location>
</feature>
<evidence type="ECO:0000256" key="1">
    <source>
        <dbReference type="ARBA" id="ARBA00011177"/>
    </source>
</evidence>
<evidence type="ECO:0000259" key="8">
    <source>
        <dbReference type="SMART" id="SM00385"/>
    </source>
</evidence>
<dbReference type="InterPro" id="IPR036915">
    <property type="entry name" value="Cyclin-like_sf"/>
</dbReference>
<feature type="region of interest" description="Disordered" evidence="7">
    <location>
        <begin position="378"/>
        <end position="417"/>
    </location>
</feature>
<keyword evidence="10" id="KW-1185">Reference proteome</keyword>
<dbReference type="Gene3D" id="1.10.472.10">
    <property type="entry name" value="Cyclin-like"/>
    <property type="match status" value="1"/>
</dbReference>
<comment type="subunit">
    <text evidence="1">Interacts with the CDC2 protein kinase to form a serine/threonine kinase holoenzyme complex also known as maturation promoting factor (MPF). The cyclin subunit imparts substrate specificity to the complex.</text>
</comment>
<feature type="compositionally biased region" description="Low complexity" evidence="7">
    <location>
        <begin position="511"/>
        <end position="525"/>
    </location>
</feature>
<feature type="compositionally biased region" description="Polar residues" evidence="7">
    <location>
        <begin position="148"/>
        <end position="164"/>
    </location>
</feature>
<comment type="similarity">
    <text evidence="6">Belongs to the cyclin family.</text>
</comment>
<dbReference type="PANTHER" id="PTHR35466:SF4">
    <property type="entry name" value="EXPRESSED PROTEIN"/>
    <property type="match status" value="1"/>
</dbReference>
<dbReference type="PROSITE" id="PS00292">
    <property type="entry name" value="CYCLINS"/>
    <property type="match status" value="1"/>
</dbReference>
<name>A0A7J7DRX3_TRIWF</name>
<dbReference type="InterPro" id="IPR007789">
    <property type="entry name" value="DUF688"/>
</dbReference>
<feature type="compositionally biased region" description="Pro residues" evidence="7">
    <location>
        <begin position="387"/>
        <end position="396"/>
    </location>
</feature>
<feature type="compositionally biased region" description="Basic residues" evidence="7">
    <location>
        <begin position="19"/>
        <end position="34"/>
    </location>
</feature>
<dbReference type="PANTHER" id="PTHR35466">
    <property type="entry name" value="SERINE/ARGININE REPETITIVE MATRIX PROTEIN 1"/>
    <property type="match status" value="1"/>
</dbReference>
<keyword evidence="2" id="KW-0132">Cell division</keyword>
<dbReference type="Proteomes" id="UP000593562">
    <property type="component" value="Unassembled WGS sequence"/>
</dbReference>
<proteinExistence type="inferred from homology"/>
<feature type="region of interest" description="Disordered" evidence="7">
    <location>
        <begin position="1"/>
        <end position="34"/>
    </location>
</feature>
<evidence type="ECO:0000313" key="10">
    <source>
        <dbReference type="Proteomes" id="UP000593562"/>
    </source>
</evidence>
<accession>A0A7J7DRX3</accession>
<dbReference type="InterPro" id="IPR006671">
    <property type="entry name" value="Cyclin_N"/>
</dbReference>
<dbReference type="AlphaFoldDB" id="A0A7J7DRX3"/>
<dbReference type="InParanoid" id="A0A7J7DRX3"/>
<evidence type="ECO:0000313" key="9">
    <source>
        <dbReference type="EMBL" id="KAF5749051.1"/>
    </source>
</evidence>
<dbReference type="GO" id="GO:0051301">
    <property type="term" value="P:cell division"/>
    <property type="evidence" value="ECO:0007669"/>
    <property type="project" value="UniProtKB-KW"/>
</dbReference>
<organism evidence="9 10">
    <name type="scientific">Tripterygium wilfordii</name>
    <name type="common">Thunder God vine</name>
    <dbReference type="NCBI Taxonomy" id="458696"/>
    <lineage>
        <taxon>Eukaryota</taxon>
        <taxon>Viridiplantae</taxon>
        <taxon>Streptophyta</taxon>
        <taxon>Embryophyta</taxon>
        <taxon>Tracheophyta</taxon>
        <taxon>Spermatophyta</taxon>
        <taxon>Magnoliopsida</taxon>
        <taxon>eudicotyledons</taxon>
        <taxon>Gunneridae</taxon>
        <taxon>Pentapetalae</taxon>
        <taxon>rosids</taxon>
        <taxon>fabids</taxon>
        <taxon>Celastrales</taxon>
        <taxon>Celastraceae</taxon>
        <taxon>Tripterygium</taxon>
    </lineage>
</organism>
<dbReference type="SUPFAM" id="SSF47954">
    <property type="entry name" value="Cyclin-like"/>
    <property type="match status" value="1"/>
</dbReference>
<protein>
    <recommendedName>
        <fullName evidence="5">B-like cyclin</fullName>
    </recommendedName>
</protein>
<feature type="domain" description="Cyclin-like" evidence="8">
    <location>
        <begin position="276"/>
        <end position="353"/>
    </location>
</feature>
<dbReference type="SMART" id="SM00385">
    <property type="entry name" value="CYCLIN"/>
    <property type="match status" value="1"/>
</dbReference>